<comment type="caution">
    <text evidence="1">The sequence shown here is derived from an EMBL/GenBank/DDBJ whole genome shotgun (WGS) entry which is preliminary data.</text>
</comment>
<keyword evidence="2" id="KW-1185">Reference proteome</keyword>
<evidence type="ECO:0000313" key="1">
    <source>
        <dbReference type="EMBL" id="PKY50436.1"/>
    </source>
</evidence>
<accession>A0A2I1GUZ0</accession>
<dbReference type="Proteomes" id="UP000234323">
    <property type="component" value="Unassembled WGS sequence"/>
</dbReference>
<evidence type="ECO:0000313" key="2">
    <source>
        <dbReference type="Proteomes" id="UP000234323"/>
    </source>
</evidence>
<gene>
    <name evidence="1" type="ORF">RhiirA4_466929</name>
</gene>
<proteinExistence type="predicted"/>
<reference evidence="1 2" key="1">
    <citation type="submission" date="2015-10" db="EMBL/GenBank/DDBJ databases">
        <title>Genome analyses suggest a sexual origin of heterokaryosis in a supposedly ancient asexual fungus.</title>
        <authorList>
            <person name="Ropars J."/>
            <person name="Sedzielewska K."/>
            <person name="Noel J."/>
            <person name="Charron P."/>
            <person name="Farinelli L."/>
            <person name="Marton T."/>
            <person name="Kruger M."/>
            <person name="Pelin A."/>
            <person name="Brachmann A."/>
            <person name="Corradi N."/>
        </authorList>
    </citation>
    <scope>NUCLEOTIDE SEQUENCE [LARGE SCALE GENOMIC DNA]</scope>
    <source>
        <strain evidence="1 2">A4</strain>
    </source>
</reference>
<name>A0A2I1GUZ0_9GLOM</name>
<organism evidence="1 2">
    <name type="scientific">Rhizophagus irregularis</name>
    <dbReference type="NCBI Taxonomy" id="588596"/>
    <lineage>
        <taxon>Eukaryota</taxon>
        <taxon>Fungi</taxon>
        <taxon>Fungi incertae sedis</taxon>
        <taxon>Mucoromycota</taxon>
        <taxon>Glomeromycotina</taxon>
        <taxon>Glomeromycetes</taxon>
        <taxon>Glomerales</taxon>
        <taxon>Glomeraceae</taxon>
        <taxon>Rhizophagus</taxon>
    </lineage>
</organism>
<protein>
    <submittedName>
        <fullName evidence="1">Uncharacterized protein</fullName>
    </submittedName>
</protein>
<dbReference type="AlphaFoldDB" id="A0A2I1GUZ0"/>
<dbReference type="EMBL" id="LLXI01000877">
    <property type="protein sequence ID" value="PKY50436.1"/>
    <property type="molecule type" value="Genomic_DNA"/>
</dbReference>
<sequence>MQLGACLVIKKNPEEYQQAKQAEWCLLNFQLECAGNALDVIANETRLRSIVTGEVISIVGSSQVLNNDKDKGETSGNILEVRINFSLLAFSVL</sequence>